<dbReference type="Proteomes" id="UP000694388">
    <property type="component" value="Unplaced"/>
</dbReference>
<dbReference type="InterPro" id="IPR036465">
    <property type="entry name" value="vWFA_dom_sf"/>
</dbReference>
<evidence type="ECO:0000259" key="15">
    <source>
        <dbReference type="PROSITE" id="PS50853"/>
    </source>
</evidence>
<proteinExistence type="inferred from homology"/>
<reference evidence="16" key="1">
    <citation type="submission" date="2025-08" db="UniProtKB">
        <authorList>
            <consortium name="Ensembl"/>
        </authorList>
    </citation>
    <scope>IDENTIFICATION</scope>
</reference>
<dbReference type="PANTHER" id="PTHR10082:SF42">
    <property type="entry name" value="INTEGRIN BETA-4"/>
    <property type="match status" value="1"/>
</dbReference>
<dbReference type="Gene3D" id="3.40.50.410">
    <property type="entry name" value="von Willebrand factor, type A domain"/>
    <property type="match status" value="1"/>
</dbReference>
<feature type="transmembrane region" description="Helical" evidence="13">
    <location>
        <begin position="815"/>
        <end position="844"/>
    </location>
</feature>
<keyword evidence="17" id="KW-1185">Reference proteome</keyword>
<keyword evidence="7 13" id="KW-1133">Transmembrane helix</keyword>
<dbReference type="PROSITE" id="PS50853">
    <property type="entry name" value="FN3"/>
    <property type="match status" value="3"/>
</dbReference>
<dbReference type="SUPFAM" id="SSF141072">
    <property type="entry name" value="CalX-like"/>
    <property type="match status" value="1"/>
</dbReference>
<dbReference type="SMART" id="SM00060">
    <property type="entry name" value="FN3"/>
    <property type="match status" value="3"/>
</dbReference>
<evidence type="ECO:0000256" key="5">
    <source>
        <dbReference type="ARBA" id="ARBA00022729"/>
    </source>
</evidence>
<dbReference type="GeneTree" id="ENSGT01150000286919"/>
<evidence type="ECO:0000256" key="9">
    <source>
        <dbReference type="ARBA" id="ARBA00023136"/>
    </source>
</evidence>
<dbReference type="InterPro" id="IPR038081">
    <property type="entry name" value="CalX-like_sf"/>
</dbReference>
<dbReference type="FunFam" id="3.40.50.410:FF:000036">
    <property type="entry name" value="Integrin beta"/>
    <property type="match status" value="1"/>
</dbReference>
<dbReference type="Ensembl" id="ENSEBUT00000014676.1">
    <property type="protein sequence ID" value="ENSEBUP00000014100.1"/>
    <property type="gene ID" value="ENSEBUG00000008844.1"/>
</dbReference>
<dbReference type="GO" id="GO:0009986">
    <property type="term" value="C:cell surface"/>
    <property type="evidence" value="ECO:0007669"/>
    <property type="project" value="TreeGrafter"/>
</dbReference>
<dbReference type="FunFam" id="2.10.25.10:FF:000036">
    <property type="entry name" value="Integrin beta"/>
    <property type="match status" value="1"/>
</dbReference>
<dbReference type="GO" id="GO:0098609">
    <property type="term" value="P:cell-cell adhesion"/>
    <property type="evidence" value="ECO:0007669"/>
    <property type="project" value="TreeGrafter"/>
</dbReference>
<dbReference type="InterPro" id="IPR015812">
    <property type="entry name" value="Integrin_bsu"/>
</dbReference>
<feature type="domain" description="Fibronectin type-III" evidence="15">
    <location>
        <begin position="1260"/>
        <end position="1355"/>
    </location>
</feature>
<evidence type="ECO:0000256" key="4">
    <source>
        <dbReference type="ARBA" id="ARBA00022692"/>
    </source>
</evidence>
<keyword evidence="6" id="KW-0677">Repeat</keyword>
<dbReference type="SUPFAM" id="SSF53300">
    <property type="entry name" value="vWA-like"/>
    <property type="match status" value="1"/>
</dbReference>
<feature type="transmembrane region" description="Helical" evidence="13">
    <location>
        <begin position="568"/>
        <end position="591"/>
    </location>
</feature>
<keyword evidence="12" id="KW-0130">Cell adhesion</keyword>
<keyword evidence="5 14" id="KW-0732">Signal</keyword>
<dbReference type="InterPro" id="IPR057073">
    <property type="entry name" value="EGF_integrin_2"/>
</dbReference>
<evidence type="ECO:0000256" key="14">
    <source>
        <dbReference type="SAM" id="SignalP"/>
    </source>
</evidence>
<dbReference type="OMA" id="HTKFRQQ"/>
<feature type="signal peptide" evidence="14">
    <location>
        <begin position="1"/>
        <end position="24"/>
    </location>
</feature>
<dbReference type="Pfam" id="PF00362">
    <property type="entry name" value="Integrin_beta"/>
    <property type="match status" value="1"/>
</dbReference>
<dbReference type="InterPro" id="IPR003961">
    <property type="entry name" value="FN3_dom"/>
</dbReference>
<dbReference type="GO" id="GO:0033627">
    <property type="term" value="P:cell adhesion mediated by integrin"/>
    <property type="evidence" value="ECO:0007669"/>
    <property type="project" value="TreeGrafter"/>
</dbReference>
<dbReference type="InterPro" id="IPR057243">
    <property type="entry name" value="Integrin_I-EGF_CS"/>
</dbReference>
<evidence type="ECO:0000256" key="13">
    <source>
        <dbReference type="SAM" id="Phobius"/>
    </source>
</evidence>
<dbReference type="Pfam" id="PF00041">
    <property type="entry name" value="fn3"/>
    <property type="match status" value="3"/>
</dbReference>
<dbReference type="CDD" id="cd00063">
    <property type="entry name" value="FN3"/>
    <property type="match status" value="3"/>
</dbReference>
<name>A0A8C4QF84_EPTBU</name>
<feature type="domain" description="Fibronectin type-III" evidence="15">
    <location>
        <begin position="972"/>
        <end position="1063"/>
    </location>
</feature>
<evidence type="ECO:0000256" key="8">
    <source>
        <dbReference type="ARBA" id="ARBA00023037"/>
    </source>
</evidence>
<dbReference type="InterPro" id="IPR013783">
    <property type="entry name" value="Ig-like_fold"/>
</dbReference>
<evidence type="ECO:0000256" key="1">
    <source>
        <dbReference type="ARBA" id="ARBA00004479"/>
    </source>
</evidence>
<feature type="domain" description="Fibronectin type-III" evidence="15">
    <location>
        <begin position="1147"/>
        <end position="1242"/>
    </location>
</feature>
<dbReference type="GO" id="GO:0007229">
    <property type="term" value="P:integrin-mediated signaling pathway"/>
    <property type="evidence" value="ECO:0007669"/>
    <property type="project" value="UniProtKB-KW"/>
</dbReference>
<evidence type="ECO:0000256" key="6">
    <source>
        <dbReference type="ARBA" id="ARBA00022737"/>
    </source>
</evidence>
<evidence type="ECO:0000313" key="16">
    <source>
        <dbReference type="Ensembl" id="ENSEBUP00000014100.1"/>
    </source>
</evidence>
<dbReference type="GO" id="GO:0016477">
    <property type="term" value="P:cell migration"/>
    <property type="evidence" value="ECO:0007669"/>
    <property type="project" value="TreeGrafter"/>
</dbReference>
<comment type="similarity">
    <text evidence="2 12">Belongs to the integrin beta chain family.</text>
</comment>
<keyword evidence="11" id="KW-0325">Glycoprotein</keyword>
<dbReference type="PROSITE" id="PS00243">
    <property type="entry name" value="I_EGF_1"/>
    <property type="match status" value="1"/>
</dbReference>
<dbReference type="PRINTS" id="PR01186">
    <property type="entry name" value="INTEGRINB"/>
</dbReference>
<dbReference type="Gene3D" id="2.60.40.1510">
    <property type="entry name" value="ntegrin, alpha v. Chain A, domain 3"/>
    <property type="match status" value="1"/>
</dbReference>
<dbReference type="PANTHER" id="PTHR10082">
    <property type="entry name" value="INTEGRIN BETA SUBUNIT"/>
    <property type="match status" value="1"/>
</dbReference>
<evidence type="ECO:0000313" key="17">
    <source>
        <dbReference type="Proteomes" id="UP000694388"/>
    </source>
</evidence>
<dbReference type="Pfam" id="PF23105">
    <property type="entry name" value="EGF_integrin"/>
    <property type="match status" value="1"/>
</dbReference>
<dbReference type="SMART" id="SM00187">
    <property type="entry name" value="INB"/>
    <property type="match status" value="1"/>
</dbReference>
<keyword evidence="10" id="KW-1015">Disulfide bond</keyword>
<dbReference type="Gene3D" id="2.60.40.10">
    <property type="entry name" value="Immunoglobulins"/>
    <property type="match status" value="3"/>
</dbReference>
<keyword evidence="8 12" id="KW-0401">Integrin</keyword>
<sequence>MYHEIGCNVYLYVCFWILLNSTSSKPIDPLSYKWVDLLRSCINCGIWCTLQIVIANINSYEFDYKTFEYLKAPIDLYFLMDNSNSMENDLENLKALGQDIANTVQEISDEFQIGFGKFVDKVVAPQTDMRPGKLLKPWKNSDPPFSFKNVIPLTAEIKDFIKRLKQQGISGNRDAPEGGFDAMLQVAVCKDNIGWRNETTHLLVFCTESAFHYEADGTNVLAGILKRNDEQCHLSEDGTYTMAEFQDYPSIPMLVRHFARNSIIPIFAITNHAIEYYKRLALFFPDSTIGELNDDSSNIMEILKNSFTVRTTGTSANYYPSFHSKSTNTFRVKLTAQKEVNGKHICEQHKSEREGSFTVKPARFYHGLSINYEILCACPCEVNEHVVCLDLRYRLGKDCSCKADGTHDDPSENCKAPGSSTLCSGHGDCICGECVCTKPHGISMPYYGPFCECNDFSCTKGNDNRICNDNGDCDCGTCKCRKGWNGNACECTQSNETCRDSKGVKIGAKLSLMICLFPSADDHNSQHCKFKDEEDGCIYQYMVDYDPNKSKENHIQALKQKDCPAGSFWWLLPLIMFLIPLLGLTLCWYFLKCKQFLLTGRTVGFKKDSYIFNQKQLTTDYVDTPLDRDGPLDGPDVVEWNVTDNVQSQYQPQPKNEEIGSFTQPESYEYKALVKEVEENVCLLCNLRSYKQNFTKLEKHIVVDTVLPSTRSNFEKILEETKRGVSSGKFNNLPVAPDFYTVASDRGGCTGLMEYQDDVKSQDVRVPLFIKEEDDNKKKLLVKALSVPKGLAHITKPEVNITIIKDLGKGIVKSLFLCIFLSFFLSFDSIIPLVLIWTLFVLLISDSGVLEFSKGSQNFEQNAPEIHVPVTRTRGQDGDMTVRWKTVPTQSTQPSAYSNMTDVLQLPEGKVSNVIIIPMQKPIDPDSDDSFQVVLYEPTGGVQLGQRKETVVTVLRQSRYILIPIFFCLPSEPGRLAFTIVSSTTMQLSWGEPAETNGVIRGYKITYTQINENGVKGNRKRVLLIENLREMAPYRYTVRATNSAGWGPERESTMNIAKQTSRPLSIPIIPDIPIVDAQNQEDYKNYYMYSDSQVNNQPTFSMETDGYASPKKRVTGESPMLFLLSINNIYFPTSPLRSPVPFGIPEAPGRLVFSATGPTSLKVNWQKPFCETNILGYRVTYHEISQGNPNNIEITDPDQTTVNVDHLLPNEAYTFQVMAKSELGWGPDREGVITIESQVNPTTPHIPIPGSPFTLSTPNAPGPLVFAALTHSSLQLRWEKPLKPQGTVIGYTLTCEPVKLVHQPRIFNIEGEDNTQLIVDDLMDNVPYKFKVKSRTSQGFGPEREGIITIEAQDQSMFTRLPYLSVCISQSMDK</sequence>
<reference evidence="16" key="2">
    <citation type="submission" date="2025-09" db="UniProtKB">
        <authorList>
            <consortium name="Ensembl"/>
        </authorList>
    </citation>
    <scope>IDENTIFICATION</scope>
</reference>
<dbReference type="GO" id="GO:0008305">
    <property type="term" value="C:integrin complex"/>
    <property type="evidence" value="ECO:0007669"/>
    <property type="project" value="TreeGrafter"/>
</dbReference>
<dbReference type="SUPFAM" id="SSF49265">
    <property type="entry name" value="Fibronectin type III"/>
    <property type="match status" value="2"/>
</dbReference>
<dbReference type="Gene3D" id="2.10.25.10">
    <property type="entry name" value="Laminin"/>
    <property type="match status" value="2"/>
</dbReference>
<evidence type="ECO:0000256" key="7">
    <source>
        <dbReference type="ARBA" id="ARBA00022989"/>
    </source>
</evidence>
<dbReference type="InterPro" id="IPR002369">
    <property type="entry name" value="Integrin_bsu_VWA"/>
</dbReference>
<dbReference type="GO" id="GO:0005925">
    <property type="term" value="C:focal adhesion"/>
    <property type="evidence" value="ECO:0007669"/>
    <property type="project" value="TreeGrafter"/>
</dbReference>
<accession>A0A8C4QF84</accession>
<keyword evidence="9 13" id="KW-0472">Membrane</keyword>
<dbReference type="InterPro" id="IPR036116">
    <property type="entry name" value="FN3_sf"/>
</dbReference>
<evidence type="ECO:0000256" key="12">
    <source>
        <dbReference type="RuleBase" id="RU000633"/>
    </source>
</evidence>
<evidence type="ECO:0000256" key="3">
    <source>
        <dbReference type="ARBA" id="ARBA00022536"/>
    </source>
</evidence>
<protein>
    <recommendedName>
        <fullName evidence="12">Integrin beta</fullName>
    </recommendedName>
</protein>
<evidence type="ECO:0000256" key="2">
    <source>
        <dbReference type="ARBA" id="ARBA00007449"/>
    </source>
</evidence>
<dbReference type="Gene3D" id="2.60.40.2030">
    <property type="match status" value="1"/>
</dbReference>
<evidence type="ECO:0000256" key="10">
    <source>
        <dbReference type="ARBA" id="ARBA00023157"/>
    </source>
</evidence>
<comment type="subcellular location">
    <subcellularLocation>
        <location evidence="12">Cell membrane</location>
        <topology evidence="12">Single-pass type I membrane protein</topology>
    </subcellularLocation>
    <subcellularLocation>
        <location evidence="1">Membrane</location>
        <topology evidence="1">Single-pass type I membrane protein</topology>
    </subcellularLocation>
</comment>
<keyword evidence="3" id="KW-0245">EGF-like domain</keyword>
<keyword evidence="4 12" id="KW-0812">Transmembrane</keyword>
<dbReference type="GO" id="GO:0005178">
    <property type="term" value="F:integrin binding"/>
    <property type="evidence" value="ECO:0007669"/>
    <property type="project" value="TreeGrafter"/>
</dbReference>
<feature type="chain" id="PRO_5034413625" description="Integrin beta" evidence="14">
    <location>
        <begin position="25"/>
        <end position="1374"/>
    </location>
</feature>
<organism evidence="16 17">
    <name type="scientific">Eptatretus burgeri</name>
    <name type="common">Inshore hagfish</name>
    <dbReference type="NCBI Taxonomy" id="7764"/>
    <lineage>
        <taxon>Eukaryota</taxon>
        <taxon>Metazoa</taxon>
        <taxon>Chordata</taxon>
        <taxon>Craniata</taxon>
        <taxon>Vertebrata</taxon>
        <taxon>Cyclostomata</taxon>
        <taxon>Myxini</taxon>
        <taxon>Myxiniformes</taxon>
        <taxon>Myxinidae</taxon>
        <taxon>Eptatretinae</taxon>
        <taxon>Eptatretus</taxon>
    </lineage>
</organism>
<dbReference type="GO" id="GO:0007160">
    <property type="term" value="P:cell-matrix adhesion"/>
    <property type="evidence" value="ECO:0007669"/>
    <property type="project" value="TreeGrafter"/>
</dbReference>
<evidence type="ECO:0000256" key="11">
    <source>
        <dbReference type="ARBA" id="ARBA00023180"/>
    </source>
</evidence>